<dbReference type="HOGENOM" id="CLU_1103135_0_0_1"/>
<dbReference type="KEGG" id="pgu:PGUG_05094"/>
<dbReference type="InParanoid" id="A5DP93"/>
<feature type="signal peptide" evidence="1">
    <location>
        <begin position="1"/>
        <end position="21"/>
    </location>
</feature>
<dbReference type="AlphaFoldDB" id="A5DP93"/>
<name>A5DP93_PICGU</name>
<feature type="chain" id="PRO_5002681353" evidence="1">
    <location>
        <begin position="22"/>
        <end position="252"/>
    </location>
</feature>
<sequence length="252" mass="29101">MSRNLISLILSLLLIITPTLCFNHTQHSNKVCFLLLYSRRYRESDEVHHRYITTNDGTIRRALNIYKADTSEPFVTVVDYDVDALIDSISGLDERGENRTYVPDMDYCSYLRIMKSKTHKSANLEERRVIEQYDKYHRRSNQLETVETEEGKEKLSSSCTTDTNCTRYGDSCNKREVEVCLMNTETCKRLEGGDVSRGTTCARIFLIVIWCKVFGVSFNVDTFLAKVNQQLILNIIAHLGFDFNRLGCFRAT</sequence>
<dbReference type="EMBL" id="CH408160">
    <property type="protein sequence ID" value="EDK40996.2"/>
    <property type="molecule type" value="Genomic_DNA"/>
</dbReference>
<reference evidence="2 3" key="1">
    <citation type="journal article" date="2009" name="Nature">
        <title>Evolution of pathogenicity and sexual reproduction in eight Candida genomes.</title>
        <authorList>
            <person name="Butler G."/>
            <person name="Rasmussen M.D."/>
            <person name="Lin M.F."/>
            <person name="Santos M.A."/>
            <person name="Sakthikumar S."/>
            <person name="Munro C.A."/>
            <person name="Rheinbay E."/>
            <person name="Grabherr M."/>
            <person name="Forche A."/>
            <person name="Reedy J.L."/>
            <person name="Agrafioti I."/>
            <person name="Arnaud M.B."/>
            <person name="Bates S."/>
            <person name="Brown A.J."/>
            <person name="Brunke S."/>
            <person name="Costanzo M.C."/>
            <person name="Fitzpatrick D.A."/>
            <person name="de Groot P.W."/>
            <person name="Harris D."/>
            <person name="Hoyer L.L."/>
            <person name="Hube B."/>
            <person name="Klis F.M."/>
            <person name="Kodira C."/>
            <person name="Lennard N."/>
            <person name="Logue M.E."/>
            <person name="Martin R."/>
            <person name="Neiman A.M."/>
            <person name="Nikolaou E."/>
            <person name="Quail M.A."/>
            <person name="Quinn J."/>
            <person name="Santos M.C."/>
            <person name="Schmitzberger F.F."/>
            <person name="Sherlock G."/>
            <person name="Shah P."/>
            <person name="Silverstein K.A."/>
            <person name="Skrzypek M.S."/>
            <person name="Soll D."/>
            <person name="Staggs R."/>
            <person name="Stansfield I."/>
            <person name="Stumpf M.P."/>
            <person name="Sudbery P.E."/>
            <person name="Srikantha T."/>
            <person name="Zeng Q."/>
            <person name="Berman J."/>
            <person name="Berriman M."/>
            <person name="Heitman J."/>
            <person name="Gow N.A."/>
            <person name="Lorenz M.C."/>
            <person name="Birren B.W."/>
            <person name="Kellis M."/>
            <person name="Cuomo C.A."/>
        </authorList>
    </citation>
    <scope>NUCLEOTIDE SEQUENCE [LARGE SCALE GENOMIC DNA]</scope>
    <source>
        <strain evidence="3">ATCC 6260 / CBS 566 / DSM 6381 / JCM 1539 / NBRC 10279 / NRRL Y-324</strain>
    </source>
</reference>
<keyword evidence="1" id="KW-0732">Signal</keyword>
<evidence type="ECO:0000313" key="3">
    <source>
        <dbReference type="Proteomes" id="UP000001997"/>
    </source>
</evidence>
<keyword evidence="3" id="KW-1185">Reference proteome</keyword>
<dbReference type="Proteomes" id="UP000001997">
    <property type="component" value="Unassembled WGS sequence"/>
</dbReference>
<organism evidence="2 3">
    <name type="scientific">Meyerozyma guilliermondii (strain ATCC 6260 / CBS 566 / DSM 6381 / JCM 1539 / NBRC 10279 / NRRL Y-324)</name>
    <name type="common">Yeast</name>
    <name type="synonym">Candida guilliermondii</name>
    <dbReference type="NCBI Taxonomy" id="294746"/>
    <lineage>
        <taxon>Eukaryota</taxon>
        <taxon>Fungi</taxon>
        <taxon>Dikarya</taxon>
        <taxon>Ascomycota</taxon>
        <taxon>Saccharomycotina</taxon>
        <taxon>Pichiomycetes</taxon>
        <taxon>Debaryomycetaceae</taxon>
        <taxon>Meyerozyma</taxon>
    </lineage>
</organism>
<evidence type="ECO:0000313" key="2">
    <source>
        <dbReference type="EMBL" id="EDK40996.2"/>
    </source>
</evidence>
<dbReference type="VEuPathDB" id="FungiDB:PGUG_05094"/>
<protein>
    <submittedName>
        <fullName evidence="2">Uncharacterized protein</fullName>
    </submittedName>
</protein>
<proteinExistence type="predicted"/>
<dbReference type="RefSeq" id="XP_001483139.2">
    <property type="nucleotide sequence ID" value="XM_001483089.1"/>
</dbReference>
<gene>
    <name evidence="2" type="ORF">PGUG_05094</name>
</gene>
<dbReference type="GeneID" id="5125064"/>
<evidence type="ECO:0000256" key="1">
    <source>
        <dbReference type="SAM" id="SignalP"/>
    </source>
</evidence>
<accession>A5DP93</accession>